<gene>
    <name evidence="4" type="primary">maf</name>
    <name evidence="4" type="ORF">HHA03_20160</name>
    <name evidence="5" type="ORF">SAMN05421839_10546</name>
</gene>
<dbReference type="STRING" id="306540.SAMN05421839_10546"/>
<feature type="site" description="Important for substrate specificity" evidence="3">
    <location>
        <position position="11"/>
    </location>
</feature>
<comment type="function">
    <text evidence="3">Nucleoside triphosphate pyrophosphatase that hydrolyzes dTTP and UTP. May have a dual role in cell division arrest and in preventing the incorporation of modified nucleotides into cellular nucleic acids.</text>
</comment>
<feature type="active site" description="Proton acceptor" evidence="3">
    <location>
        <position position="68"/>
    </location>
</feature>
<feature type="site" description="Important for substrate specificity" evidence="3">
    <location>
        <position position="151"/>
    </location>
</feature>
<comment type="catalytic activity">
    <reaction evidence="3">
        <text>UTP + H2O = UMP + diphosphate + H(+)</text>
        <dbReference type="Rhea" id="RHEA:29395"/>
        <dbReference type="ChEBI" id="CHEBI:15377"/>
        <dbReference type="ChEBI" id="CHEBI:15378"/>
        <dbReference type="ChEBI" id="CHEBI:33019"/>
        <dbReference type="ChEBI" id="CHEBI:46398"/>
        <dbReference type="ChEBI" id="CHEBI:57865"/>
        <dbReference type="EC" id="3.6.1.9"/>
    </reaction>
</comment>
<accession>A0A1I5MFT1</accession>
<dbReference type="GO" id="GO:0009117">
    <property type="term" value="P:nucleotide metabolic process"/>
    <property type="evidence" value="ECO:0007669"/>
    <property type="project" value="UniProtKB-KW"/>
</dbReference>
<evidence type="ECO:0000313" key="6">
    <source>
        <dbReference type="Proteomes" id="UP000242243"/>
    </source>
</evidence>
<dbReference type="PIRSF" id="PIRSF006305">
    <property type="entry name" value="Maf"/>
    <property type="match status" value="1"/>
</dbReference>
<dbReference type="NCBIfam" id="TIGR00172">
    <property type="entry name" value="maf"/>
    <property type="match status" value="1"/>
</dbReference>
<dbReference type="OrthoDB" id="9807767at2"/>
<protein>
    <recommendedName>
        <fullName evidence="3">dTTP/UTP pyrophosphatase</fullName>
        <shortName evidence="3">dTTPase/UTPase</shortName>
        <ecNumber evidence="3">3.6.1.9</ecNumber>
    </recommendedName>
    <alternativeName>
        <fullName evidence="3">Nucleoside triphosphate pyrophosphatase</fullName>
    </alternativeName>
    <alternativeName>
        <fullName evidence="3">Nucleotide pyrophosphatase</fullName>
        <shortName evidence="3">Nucleotide PPase</shortName>
    </alternativeName>
</protein>
<dbReference type="EMBL" id="FOXC01000005">
    <property type="protein sequence ID" value="SFP07801.1"/>
    <property type="molecule type" value="Genomic_DNA"/>
</dbReference>
<dbReference type="InterPro" id="IPR029001">
    <property type="entry name" value="ITPase-like_fam"/>
</dbReference>
<dbReference type="PANTHER" id="PTHR43213">
    <property type="entry name" value="BIFUNCTIONAL DTTP/UTP PYROPHOSPHATASE/METHYLTRANSFERASE PROTEIN-RELATED"/>
    <property type="match status" value="1"/>
</dbReference>
<dbReference type="EMBL" id="BJWI01000040">
    <property type="protein sequence ID" value="GEM02484.1"/>
    <property type="molecule type" value="Genomic_DNA"/>
</dbReference>
<comment type="catalytic activity">
    <reaction evidence="3">
        <text>dTTP + H2O = dTMP + diphosphate + H(+)</text>
        <dbReference type="Rhea" id="RHEA:28534"/>
        <dbReference type="ChEBI" id="CHEBI:15377"/>
        <dbReference type="ChEBI" id="CHEBI:15378"/>
        <dbReference type="ChEBI" id="CHEBI:33019"/>
        <dbReference type="ChEBI" id="CHEBI:37568"/>
        <dbReference type="ChEBI" id="CHEBI:63528"/>
        <dbReference type="EC" id="3.6.1.9"/>
    </reaction>
</comment>
<feature type="site" description="Important for substrate specificity" evidence="3">
    <location>
        <position position="69"/>
    </location>
</feature>
<dbReference type="CDD" id="cd00555">
    <property type="entry name" value="Maf"/>
    <property type="match status" value="1"/>
</dbReference>
<evidence type="ECO:0000256" key="3">
    <source>
        <dbReference type="HAMAP-Rule" id="MF_00528"/>
    </source>
</evidence>
<comment type="caution">
    <text evidence="3">Lacks conserved residue(s) required for the propagation of feature annotation.</text>
</comment>
<dbReference type="GO" id="GO:0047429">
    <property type="term" value="F:nucleoside triphosphate diphosphatase activity"/>
    <property type="evidence" value="ECO:0007669"/>
    <property type="project" value="UniProtKB-EC"/>
</dbReference>
<comment type="cofactor">
    <cofactor evidence="1 3">
        <name>a divalent metal cation</name>
        <dbReference type="ChEBI" id="CHEBI:60240"/>
    </cofactor>
</comment>
<evidence type="ECO:0000256" key="1">
    <source>
        <dbReference type="ARBA" id="ARBA00001968"/>
    </source>
</evidence>
<dbReference type="InterPro" id="IPR003697">
    <property type="entry name" value="Maf-like"/>
</dbReference>
<proteinExistence type="inferred from homology"/>
<evidence type="ECO:0000256" key="2">
    <source>
        <dbReference type="ARBA" id="ARBA00022801"/>
    </source>
</evidence>
<reference evidence="5 6" key="1">
    <citation type="submission" date="2016-10" db="EMBL/GenBank/DDBJ databases">
        <authorList>
            <person name="de Groot N.N."/>
        </authorList>
    </citation>
    <scope>NUCLEOTIDE SEQUENCE [LARGE SCALE GENOMIC DNA]</scope>
    <source>
        <strain evidence="5 6">DSM 17073</strain>
    </source>
</reference>
<dbReference type="Pfam" id="PF02545">
    <property type="entry name" value="Maf"/>
    <property type="match status" value="1"/>
</dbReference>
<dbReference type="Gene3D" id="3.90.950.10">
    <property type="match status" value="1"/>
</dbReference>
<sequence length="183" mass="20665">MPLILGSSSPRRQDILKQVKLDFTVRTPNVDESQIKTTKPIEKVSALCKLKAASILFESDDDVIVTADTVVSFNNMIFEKPKTKQEAYTMMRALSDQTHDVHTGVLVRSKHKQKLFVETTKVMFYPLTDEDINEYIDTDEPYDKAGAYGIQGLAAPFIKKIDGDYYNVVGLPIGQLMQVLKQF</sequence>
<dbReference type="SUPFAM" id="SSF52972">
    <property type="entry name" value="ITPase-like"/>
    <property type="match status" value="1"/>
</dbReference>
<dbReference type="AlphaFoldDB" id="A0A1I5MFT1"/>
<dbReference type="RefSeq" id="WP_089830330.1">
    <property type="nucleotide sequence ID" value="NZ_BJWI01000040.1"/>
</dbReference>
<dbReference type="EC" id="3.6.1.9" evidence="3"/>
<evidence type="ECO:0000313" key="5">
    <source>
        <dbReference type="EMBL" id="SFP07801.1"/>
    </source>
</evidence>
<evidence type="ECO:0000313" key="4">
    <source>
        <dbReference type="EMBL" id="GEM02484.1"/>
    </source>
</evidence>
<keyword evidence="7" id="KW-1185">Reference proteome</keyword>
<name>A0A1I5MFT1_9BACI</name>
<keyword evidence="2 3" id="KW-0378">Hydrolase</keyword>
<keyword evidence="3" id="KW-0963">Cytoplasm</keyword>
<organism evidence="5 6">
    <name type="scientific">Halolactibacillus halophilus</name>
    <dbReference type="NCBI Taxonomy" id="306540"/>
    <lineage>
        <taxon>Bacteria</taxon>
        <taxon>Bacillati</taxon>
        <taxon>Bacillota</taxon>
        <taxon>Bacilli</taxon>
        <taxon>Bacillales</taxon>
        <taxon>Bacillaceae</taxon>
        <taxon>Halolactibacillus</taxon>
    </lineage>
</organism>
<evidence type="ECO:0000313" key="7">
    <source>
        <dbReference type="Proteomes" id="UP000321547"/>
    </source>
</evidence>
<dbReference type="HAMAP" id="MF_00528">
    <property type="entry name" value="Maf"/>
    <property type="match status" value="1"/>
</dbReference>
<dbReference type="PANTHER" id="PTHR43213:SF5">
    <property type="entry name" value="BIFUNCTIONAL DTTP_UTP PYROPHOSPHATASE_METHYLTRANSFERASE PROTEIN-RELATED"/>
    <property type="match status" value="1"/>
</dbReference>
<comment type="subcellular location">
    <subcellularLocation>
        <location evidence="3">Cytoplasm</location>
    </subcellularLocation>
</comment>
<dbReference type="Proteomes" id="UP000321547">
    <property type="component" value="Unassembled WGS sequence"/>
</dbReference>
<dbReference type="Proteomes" id="UP000242243">
    <property type="component" value="Unassembled WGS sequence"/>
</dbReference>
<comment type="similarity">
    <text evidence="3">Belongs to the Maf family. YhdE subfamily.</text>
</comment>
<keyword evidence="3" id="KW-0546">Nucleotide metabolism</keyword>
<reference evidence="4 7" key="2">
    <citation type="submission" date="2019-07" db="EMBL/GenBank/DDBJ databases">
        <title>Whole genome shotgun sequence of Halolactibacillus halophilus NBRC 100868.</title>
        <authorList>
            <person name="Hosoyama A."/>
            <person name="Uohara A."/>
            <person name="Ohji S."/>
            <person name="Ichikawa N."/>
        </authorList>
    </citation>
    <scope>NUCLEOTIDE SEQUENCE [LARGE SCALE GENOMIC DNA]</scope>
    <source>
        <strain evidence="4 7">NBRC 100868</strain>
    </source>
</reference>
<dbReference type="GO" id="GO:0005737">
    <property type="term" value="C:cytoplasm"/>
    <property type="evidence" value="ECO:0007669"/>
    <property type="project" value="UniProtKB-SubCell"/>
</dbReference>